<keyword evidence="9" id="KW-0520">NAD</keyword>
<evidence type="ECO:0000256" key="9">
    <source>
        <dbReference type="RuleBase" id="RU003640"/>
    </source>
</evidence>
<dbReference type="PANTHER" id="PTHR11058">
    <property type="entry name" value="NADH-UBIQUINONE OXIDOREDUCTASE CHAIN 3"/>
    <property type="match status" value="1"/>
</dbReference>
<keyword evidence="9" id="KW-0679">Respiratory chain</keyword>
<evidence type="ECO:0000256" key="1">
    <source>
        <dbReference type="ARBA" id="ARBA00004370"/>
    </source>
</evidence>
<feature type="transmembrane region" description="Helical" evidence="9">
    <location>
        <begin position="91"/>
        <end position="113"/>
    </location>
</feature>
<keyword evidence="5 9" id="KW-0812">Transmembrane</keyword>
<dbReference type="GO" id="GO:0031966">
    <property type="term" value="C:mitochondrial membrane"/>
    <property type="evidence" value="ECO:0007669"/>
    <property type="project" value="UniProtKB-SubCell"/>
</dbReference>
<evidence type="ECO:0000256" key="5">
    <source>
        <dbReference type="ARBA" id="ARBA00022692"/>
    </source>
</evidence>
<keyword evidence="9" id="KW-0249">Electron transport</keyword>
<dbReference type="GO" id="GO:0008137">
    <property type="term" value="F:NADH dehydrogenase (ubiquinone) activity"/>
    <property type="evidence" value="ECO:0007669"/>
    <property type="project" value="UniProtKB-UniRule"/>
</dbReference>
<keyword evidence="4 9" id="KW-0813">Transport</keyword>
<evidence type="ECO:0000256" key="8">
    <source>
        <dbReference type="ARBA" id="ARBA00049551"/>
    </source>
</evidence>
<organism evidence="10">
    <name type="scientific">Andrena chrysosceles</name>
    <dbReference type="NCBI Taxonomy" id="1411665"/>
    <lineage>
        <taxon>Eukaryota</taxon>
        <taxon>Metazoa</taxon>
        <taxon>Ecdysozoa</taxon>
        <taxon>Arthropoda</taxon>
        <taxon>Hexapoda</taxon>
        <taxon>Insecta</taxon>
        <taxon>Pterygota</taxon>
        <taxon>Neoptera</taxon>
        <taxon>Endopterygota</taxon>
        <taxon>Hymenoptera</taxon>
        <taxon>Apocrita</taxon>
        <taxon>Aculeata</taxon>
        <taxon>Apoidea</taxon>
        <taxon>Anthophila</taxon>
        <taxon>Andrenidae</taxon>
        <taxon>Andreninae</taxon>
        <taxon>Andrena</taxon>
        <taxon>Notandrena</taxon>
    </lineage>
</organism>
<keyword evidence="9 10" id="KW-0496">Mitochondrion</keyword>
<evidence type="ECO:0000256" key="7">
    <source>
        <dbReference type="ARBA" id="ARBA00023136"/>
    </source>
</evidence>
<name>A0A0S2LTR3_9HYME</name>
<geneLocation type="mitochondrion" evidence="10"/>
<comment type="catalytic activity">
    <reaction evidence="8 9">
        <text>a ubiquinone + NADH + 5 H(+)(in) = a ubiquinol + NAD(+) + 4 H(+)(out)</text>
        <dbReference type="Rhea" id="RHEA:29091"/>
        <dbReference type="Rhea" id="RHEA-COMP:9565"/>
        <dbReference type="Rhea" id="RHEA-COMP:9566"/>
        <dbReference type="ChEBI" id="CHEBI:15378"/>
        <dbReference type="ChEBI" id="CHEBI:16389"/>
        <dbReference type="ChEBI" id="CHEBI:17976"/>
        <dbReference type="ChEBI" id="CHEBI:57540"/>
        <dbReference type="ChEBI" id="CHEBI:57945"/>
        <dbReference type="EC" id="7.1.1.2"/>
    </reaction>
</comment>
<feature type="transmembrane region" description="Helical" evidence="9">
    <location>
        <begin position="57"/>
        <end position="79"/>
    </location>
</feature>
<protein>
    <recommendedName>
        <fullName evidence="3 9">NADH-ubiquinone oxidoreductase chain 3</fullName>
        <ecNumber evidence="9">7.1.1.2</ecNumber>
    </recommendedName>
</protein>
<dbReference type="Pfam" id="PF00507">
    <property type="entry name" value="Oxidored_q4"/>
    <property type="match status" value="1"/>
</dbReference>
<gene>
    <name evidence="10" type="primary">ND3</name>
</gene>
<comment type="function">
    <text evidence="9">Core subunit of the mitochondrial membrane respiratory chain NADH dehydrogenase (Complex I) which catalyzes electron transfer from NADH through the respiratory chain, using ubiquinone as an electron acceptor. Essential for the catalytic activity of complex I.</text>
</comment>
<comment type="similarity">
    <text evidence="2 9">Belongs to the complex I subunit 3 family.</text>
</comment>
<dbReference type="GO" id="GO:0030964">
    <property type="term" value="C:NADH dehydrogenase complex"/>
    <property type="evidence" value="ECO:0007669"/>
    <property type="project" value="TreeGrafter"/>
</dbReference>
<keyword evidence="6 9" id="KW-1133">Transmembrane helix</keyword>
<keyword evidence="9" id="KW-1278">Translocase</keyword>
<keyword evidence="7 9" id="KW-0472">Membrane</keyword>
<dbReference type="PANTHER" id="PTHR11058:SF9">
    <property type="entry name" value="NADH-UBIQUINONE OXIDOREDUCTASE CHAIN 3"/>
    <property type="match status" value="1"/>
</dbReference>
<dbReference type="EC" id="7.1.1.2" evidence="9"/>
<evidence type="ECO:0000256" key="4">
    <source>
        <dbReference type="ARBA" id="ARBA00022448"/>
    </source>
</evidence>
<evidence type="ECO:0000256" key="2">
    <source>
        <dbReference type="ARBA" id="ARBA00008472"/>
    </source>
</evidence>
<proteinExistence type="inferred from homology"/>
<dbReference type="AlphaFoldDB" id="A0A0S2LTR3"/>
<evidence type="ECO:0000313" key="10">
    <source>
        <dbReference type="EMBL" id="ALO64907.1"/>
    </source>
</evidence>
<dbReference type="InterPro" id="IPR038430">
    <property type="entry name" value="NDAH_ubi_oxred_su3_sf"/>
</dbReference>
<sequence>MIYMLIMSLVFMIIPSMIIIINMILTKTIQKNRKKMTPFECGFNSMTSPRLPFSIQFFLITLMFLIFDIEIILIVPILPLMKYKIMLSTKVTFSLILLILIISLWMEWMFSYLEWIN</sequence>
<evidence type="ECO:0000256" key="3">
    <source>
        <dbReference type="ARBA" id="ARBA00021007"/>
    </source>
</evidence>
<comment type="subcellular location">
    <subcellularLocation>
        <location evidence="1">Membrane</location>
    </subcellularLocation>
    <subcellularLocation>
        <location evidence="9">Mitochondrion membrane</location>
        <topology evidence="9">Multi-pass membrane protein</topology>
    </subcellularLocation>
</comment>
<dbReference type="InterPro" id="IPR000440">
    <property type="entry name" value="NADH_UbQ/plastoQ_OxRdtase_su3"/>
</dbReference>
<reference evidence="10" key="1">
    <citation type="submission" date="2015-06" db="EMBL/GenBank/DDBJ databases">
        <title>High-throughput detection of wild bee species with mitogenome skimming and resequencing (mt-S/R).</title>
        <authorList>
            <person name="Tang M."/>
            <person name="Hardman C."/>
            <person name="Ji Y."/>
            <person name="Meng G."/>
            <person name="Liu S."/>
            <person name="Tan M."/>
            <person name="Yang S."/>
            <person name="Yang C."/>
            <person name="Moss E."/>
            <person name="Nevard T."/>
            <person name="Potts S.G."/>
            <person name="Zhou X."/>
            <person name="Yu D.W."/>
        </authorList>
    </citation>
    <scope>NUCLEOTIDE SEQUENCE</scope>
</reference>
<feature type="transmembrane region" description="Helical" evidence="9">
    <location>
        <begin position="6"/>
        <end position="25"/>
    </location>
</feature>
<keyword evidence="9" id="KW-0830">Ubiquinone</keyword>
<evidence type="ECO:0000256" key="6">
    <source>
        <dbReference type="ARBA" id="ARBA00022989"/>
    </source>
</evidence>
<accession>A0A0S2LTR3</accession>
<dbReference type="EMBL" id="KT164687">
    <property type="protein sequence ID" value="ALO64907.1"/>
    <property type="molecule type" value="Genomic_DNA"/>
</dbReference>
<dbReference type="Gene3D" id="1.20.58.1610">
    <property type="entry name" value="NADH:ubiquinone/plastoquinone oxidoreductase, chain 3"/>
    <property type="match status" value="1"/>
</dbReference>